<gene>
    <name evidence="2" type="ORF">EZV62_009418</name>
</gene>
<evidence type="ECO:0000256" key="1">
    <source>
        <dbReference type="SAM" id="MobiDB-lite"/>
    </source>
</evidence>
<accession>A0A5C7IFY5</accession>
<feature type="region of interest" description="Disordered" evidence="1">
    <location>
        <begin position="133"/>
        <end position="160"/>
    </location>
</feature>
<proteinExistence type="predicted"/>
<dbReference type="EMBL" id="VAHF01000003">
    <property type="protein sequence ID" value="TXG68143.1"/>
    <property type="molecule type" value="Genomic_DNA"/>
</dbReference>
<feature type="compositionally biased region" description="Acidic residues" evidence="1">
    <location>
        <begin position="144"/>
        <end position="153"/>
    </location>
</feature>
<dbReference type="Proteomes" id="UP000323000">
    <property type="component" value="Chromosome 3"/>
</dbReference>
<organism evidence="2 3">
    <name type="scientific">Acer yangbiense</name>
    <dbReference type="NCBI Taxonomy" id="1000413"/>
    <lineage>
        <taxon>Eukaryota</taxon>
        <taxon>Viridiplantae</taxon>
        <taxon>Streptophyta</taxon>
        <taxon>Embryophyta</taxon>
        <taxon>Tracheophyta</taxon>
        <taxon>Spermatophyta</taxon>
        <taxon>Magnoliopsida</taxon>
        <taxon>eudicotyledons</taxon>
        <taxon>Gunneridae</taxon>
        <taxon>Pentapetalae</taxon>
        <taxon>rosids</taxon>
        <taxon>malvids</taxon>
        <taxon>Sapindales</taxon>
        <taxon>Sapindaceae</taxon>
        <taxon>Hippocastanoideae</taxon>
        <taxon>Acereae</taxon>
        <taxon>Acer</taxon>
    </lineage>
</organism>
<reference evidence="3" key="1">
    <citation type="journal article" date="2019" name="Gigascience">
        <title>De novo genome assembly of the endangered Acer yangbiense, a plant species with extremely small populations endemic to Yunnan Province, China.</title>
        <authorList>
            <person name="Yang J."/>
            <person name="Wariss H.M."/>
            <person name="Tao L."/>
            <person name="Zhang R."/>
            <person name="Yun Q."/>
            <person name="Hollingsworth P."/>
            <person name="Dao Z."/>
            <person name="Luo G."/>
            <person name="Guo H."/>
            <person name="Ma Y."/>
            <person name="Sun W."/>
        </authorList>
    </citation>
    <scope>NUCLEOTIDE SEQUENCE [LARGE SCALE GENOMIC DNA]</scope>
    <source>
        <strain evidence="3">cv. Malutang</strain>
    </source>
</reference>
<keyword evidence="3" id="KW-1185">Reference proteome</keyword>
<evidence type="ECO:0000313" key="2">
    <source>
        <dbReference type="EMBL" id="TXG68143.1"/>
    </source>
</evidence>
<comment type="caution">
    <text evidence="2">The sequence shown here is derived from an EMBL/GenBank/DDBJ whole genome shotgun (WGS) entry which is preliminary data.</text>
</comment>
<dbReference type="OrthoDB" id="994216at2759"/>
<evidence type="ECO:0000313" key="3">
    <source>
        <dbReference type="Proteomes" id="UP000323000"/>
    </source>
</evidence>
<protein>
    <submittedName>
        <fullName evidence="2">Uncharacterized protein</fullName>
    </submittedName>
</protein>
<sequence>MRGVTISNFEAMEQTRMPAHILAQNNDPKFQLVLMTYLSMITPLDNILRKLNAGLRQQVDENSADNWANAYDEMWEELNSQRRYATFYQLLEFCNVYTEECKLHKAVSSTVCSFSSGCSMSVLVQDQTSKNQSLPGVTEKIGASEEEWDEASQVEDGRLEDFARRGRTARGFQE</sequence>
<dbReference type="AlphaFoldDB" id="A0A5C7IFY5"/>
<name>A0A5C7IFY5_9ROSI</name>